<feature type="non-terminal residue" evidence="1">
    <location>
        <position position="104"/>
    </location>
</feature>
<proteinExistence type="predicted"/>
<evidence type="ECO:0000313" key="1">
    <source>
        <dbReference type="EMBL" id="CAG8700694.1"/>
    </source>
</evidence>
<dbReference type="EMBL" id="CAJVPU010026639">
    <property type="protein sequence ID" value="CAG8700694.1"/>
    <property type="molecule type" value="Genomic_DNA"/>
</dbReference>
<comment type="caution">
    <text evidence="1">The sequence shown here is derived from an EMBL/GenBank/DDBJ whole genome shotgun (WGS) entry which is preliminary data.</text>
</comment>
<keyword evidence="2" id="KW-1185">Reference proteome</keyword>
<gene>
    <name evidence="1" type="ORF">DHETER_LOCUS11738</name>
</gene>
<accession>A0ACA9PDI6</accession>
<organism evidence="1 2">
    <name type="scientific">Dentiscutata heterogama</name>
    <dbReference type="NCBI Taxonomy" id="1316150"/>
    <lineage>
        <taxon>Eukaryota</taxon>
        <taxon>Fungi</taxon>
        <taxon>Fungi incertae sedis</taxon>
        <taxon>Mucoromycota</taxon>
        <taxon>Glomeromycotina</taxon>
        <taxon>Glomeromycetes</taxon>
        <taxon>Diversisporales</taxon>
        <taxon>Gigasporaceae</taxon>
        <taxon>Dentiscutata</taxon>
    </lineage>
</organism>
<dbReference type="Proteomes" id="UP000789702">
    <property type="component" value="Unassembled WGS sequence"/>
</dbReference>
<name>A0ACA9PDI6_9GLOM</name>
<reference evidence="1" key="1">
    <citation type="submission" date="2021-06" db="EMBL/GenBank/DDBJ databases">
        <authorList>
            <person name="Kallberg Y."/>
            <person name="Tangrot J."/>
            <person name="Rosling A."/>
        </authorList>
    </citation>
    <scope>NUCLEOTIDE SEQUENCE</scope>
    <source>
        <strain evidence="1">IL203A</strain>
    </source>
</reference>
<evidence type="ECO:0000313" key="2">
    <source>
        <dbReference type="Proteomes" id="UP000789702"/>
    </source>
</evidence>
<protein>
    <submittedName>
        <fullName evidence="1">1461_t:CDS:1</fullName>
    </submittedName>
</protein>
<sequence>KIMVLNVKSTFIALLLISLSYTFCGVNTIAAPKIKGLTKRYNSSDICGGLKISLPQEKYNGLLSYKNDSIIKCEWTTQSEKIAQVSDFELFSLPDGKLVAYLWN</sequence>
<feature type="non-terminal residue" evidence="1">
    <location>
        <position position="1"/>
    </location>
</feature>